<accession>A0A517PGK6</accession>
<evidence type="ECO:0000256" key="2">
    <source>
        <dbReference type="SAM" id="SignalP"/>
    </source>
</evidence>
<keyword evidence="2" id="KW-0732">Signal</keyword>
<sequence precursor="true">MRRQLHLTTCCLLLSGLTWTGCQMGSDGPITSTLGFRDVPKQSEPPVETAEEIESRLAKEADQE</sequence>
<dbReference type="Proteomes" id="UP000320421">
    <property type="component" value="Chromosome"/>
</dbReference>
<protein>
    <recommendedName>
        <fullName evidence="5">Secreted protein</fullName>
    </recommendedName>
</protein>
<feature type="chain" id="PRO_5022072381" description="Secreted protein" evidence="2">
    <location>
        <begin position="21"/>
        <end position="64"/>
    </location>
</feature>
<evidence type="ECO:0008006" key="5">
    <source>
        <dbReference type="Google" id="ProtNLM"/>
    </source>
</evidence>
<gene>
    <name evidence="3" type="ORF">HG66A1_02810</name>
</gene>
<dbReference type="AlphaFoldDB" id="A0A517PGK6"/>
<feature type="compositionally biased region" description="Basic and acidic residues" evidence="1">
    <location>
        <begin position="53"/>
        <end position="64"/>
    </location>
</feature>
<keyword evidence="4" id="KW-1185">Reference proteome</keyword>
<name>A0A517PGK6_9PLAN</name>
<dbReference type="OrthoDB" id="290471at2"/>
<dbReference type="EMBL" id="CP036266">
    <property type="protein sequence ID" value="QDT18520.1"/>
    <property type="molecule type" value="Genomic_DNA"/>
</dbReference>
<organism evidence="3 4">
    <name type="scientific">Gimesia chilikensis</name>
    <dbReference type="NCBI Taxonomy" id="2605989"/>
    <lineage>
        <taxon>Bacteria</taxon>
        <taxon>Pseudomonadati</taxon>
        <taxon>Planctomycetota</taxon>
        <taxon>Planctomycetia</taxon>
        <taxon>Planctomycetales</taxon>
        <taxon>Planctomycetaceae</taxon>
        <taxon>Gimesia</taxon>
    </lineage>
</organism>
<evidence type="ECO:0000256" key="1">
    <source>
        <dbReference type="SAM" id="MobiDB-lite"/>
    </source>
</evidence>
<dbReference type="PROSITE" id="PS51257">
    <property type="entry name" value="PROKAR_LIPOPROTEIN"/>
    <property type="match status" value="1"/>
</dbReference>
<feature type="signal peptide" evidence="2">
    <location>
        <begin position="1"/>
        <end position="20"/>
    </location>
</feature>
<dbReference type="RefSeq" id="WP_145180128.1">
    <property type="nucleotide sequence ID" value="NZ_CP036266.1"/>
</dbReference>
<evidence type="ECO:0000313" key="4">
    <source>
        <dbReference type="Proteomes" id="UP000320421"/>
    </source>
</evidence>
<evidence type="ECO:0000313" key="3">
    <source>
        <dbReference type="EMBL" id="QDT18520.1"/>
    </source>
</evidence>
<reference evidence="3 4" key="1">
    <citation type="submission" date="2019-02" db="EMBL/GenBank/DDBJ databases">
        <title>Deep-cultivation of Planctomycetes and their phenomic and genomic characterization uncovers novel biology.</title>
        <authorList>
            <person name="Wiegand S."/>
            <person name="Jogler M."/>
            <person name="Boedeker C."/>
            <person name="Pinto D."/>
            <person name="Vollmers J."/>
            <person name="Rivas-Marin E."/>
            <person name="Kohn T."/>
            <person name="Peeters S.H."/>
            <person name="Heuer A."/>
            <person name="Rast P."/>
            <person name="Oberbeckmann S."/>
            <person name="Bunk B."/>
            <person name="Jeske O."/>
            <person name="Meyerdierks A."/>
            <person name="Storesund J.E."/>
            <person name="Kallscheuer N."/>
            <person name="Luecker S."/>
            <person name="Lage O.M."/>
            <person name="Pohl T."/>
            <person name="Merkel B.J."/>
            <person name="Hornburger P."/>
            <person name="Mueller R.-W."/>
            <person name="Bruemmer F."/>
            <person name="Labrenz M."/>
            <person name="Spormann A.M."/>
            <person name="Op den Camp H."/>
            <person name="Overmann J."/>
            <person name="Amann R."/>
            <person name="Jetten M.S.M."/>
            <person name="Mascher T."/>
            <person name="Medema M.H."/>
            <person name="Devos D.P."/>
            <person name="Kaster A.-K."/>
            <person name="Ovreas L."/>
            <person name="Rohde M."/>
            <person name="Galperin M.Y."/>
            <person name="Jogler C."/>
        </authorList>
    </citation>
    <scope>NUCLEOTIDE SEQUENCE [LARGE SCALE GENOMIC DNA]</scope>
    <source>
        <strain evidence="3 4">HG66A1</strain>
    </source>
</reference>
<feature type="region of interest" description="Disordered" evidence="1">
    <location>
        <begin position="30"/>
        <end position="64"/>
    </location>
</feature>
<proteinExistence type="predicted"/>